<comment type="caution">
    <text evidence="2">The sequence shown here is derived from an EMBL/GenBank/DDBJ whole genome shotgun (WGS) entry which is preliminary data.</text>
</comment>
<reference evidence="2 3" key="1">
    <citation type="submission" date="2014-02" db="EMBL/GenBank/DDBJ databases">
        <title>Expanding our view of genomic diversity in Candidatus Accumulibacter clades.</title>
        <authorList>
            <person name="Skennerton C.T."/>
            <person name="Barr J.J."/>
            <person name="Slater F.R."/>
            <person name="Bond P.L."/>
            <person name="Tyson G.W."/>
        </authorList>
    </citation>
    <scope>NUCLEOTIDE SEQUENCE [LARGE SCALE GENOMIC DNA]</scope>
    <source>
        <strain evidence="3">BA-91</strain>
    </source>
</reference>
<feature type="transmembrane region" description="Helical" evidence="1">
    <location>
        <begin position="22"/>
        <end position="40"/>
    </location>
</feature>
<sequence>MVVALVRPPTDHGYTYTVGKNLAFVGFTIIAMQFVLSVCLKKA</sequence>
<dbReference type="AlphaFoldDB" id="A0A080LZB0"/>
<evidence type="ECO:0000313" key="2">
    <source>
        <dbReference type="EMBL" id="KFB74136.1"/>
    </source>
</evidence>
<proteinExistence type="predicted"/>
<name>A0A080LZB0_9PROT</name>
<evidence type="ECO:0000313" key="3">
    <source>
        <dbReference type="Proteomes" id="UP000020077"/>
    </source>
</evidence>
<gene>
    <name evidence="2" type="ORF">AW09_000588</name>
</gene>
<organism evidence="2 3">
    <name type="scientific">Candidatus Accumulibacter phosphatis</name>
    <dbReference type="NCBI Taxonomy" id="327160"/>
    <lineage>
        <taxon>Bacteria</taxon>
        <taxon>Pseudomonadati</taxon>
        <taxon>Pseudomonadota</taxon>
        <taxon>Betaproteobacteria</taxon>
        <taxon>Candidatus Accumulibacter</taxon>
    </lineage>
</organism>
<accession>A0A080LZB0</accession>
<keyword evidence="1" id="KW-0472">Membrane</keyword>
<dbReference type="Proteomes" id="UP000020077">
    <property type="component" value="Unassembled WGS sequence"/>
</dbReference>
<evidence type="ECO:0000256" key="1">
    <source>
        <dbReference type="SAM" id="Phobius"/>
    </source>
</evidence>
<keyword evidence="1" id="KW-0812">Transmembrane</keyword>
<dbReference type="EMBL" id="JDVG02000093">
    <property type="protein sequence ID" value="KFB74136.1"/>
    <property type="molecule type" value="Genomic_DNA"/>
</dbReference>
<keyword evidence="1" id="KW-1133">Transmembrane helix</keyword>
<protein>
    <submittedName>
        <fullName evidence="2">Uncharacterized protein</fullName>
    </submittedName>
</protein>